<dbReference type="EMBL" id="CAJVCH010102843">
    <property type="protein sequence ID" value="CAG7723819.1"/>
    <property type="molecule type" value="Genomic_DNA"/>
</dbReference>
<gene>
    <name evidence="1" type="ORF">AFUS01_LOCUS12880</name>
</gene>
<accession>A0A8J2KD73</accession>
<sequence length="22" mass="2585">MVLSNSKCFRIPGEQEGYSWRP</sequence>
<keyword evidence="2" id="KW-1185">Reference proteome</keyword>
<comment type="caution">
    <text evidence="1">The sequence shown here is derived from an EMBL/GenBank/DDBJ whole genome shotgun (WGS) entry which is preliminary data.</text>
</comment>
<protein>
    <submittedName>
        <fullName evidence="1">Uncharacterized protein</fullName>
    </submittedName>
</protein>
<name>A0A8J2KD73_9HEXA</name>
<proteinExistence type="predicted"/>
<organism evidence="1 2">
    <name type="scientific">Allacma fusca</name>
    <dbReference type="NCBI Taxonomy" id="39272"/>
    <lineage>
        <taxon>Eukaryota</taxon>
        <taxon>Metazoa</taxon>
        <taxon>Ecdysozoa</taxon>
        <taxon>Arthropoda</taxon>
        <taxon>Hexapoda</taxon>
        <taxon>Collembola</taxon>
        <taxon>Symphypleona</taxon>
        <taxon>Sminthuridae</taxon>
        <taxon>Allacma</taxon>
    </lineage>
</organism>
<reference evidence="1" key="1">
    <citation type="submission" date="2021-06" db="EMBL/GenBank/DDBJ databases">
        <authorList>
            <person name="Hodson N. C."/>
            <person name="Mongue J. A."/>
            <person name="Jaron S. K."/>
        </authorList>
    </citation>
    <scope>NUCLEOTIDE SEQUENCE</scope>
</reference>
<evidence type="ECO:0000313" key="1">
    <source>
        <dbReference type="EMBL" id="CAG7723819.1"/>
    </source>
</evidence>
<feature type="non-terminal residue" evidence="1">
    <location>
        <position position="1"/>
    </location>
</feature>
<dbReference type="AlphaFoldDB" id="A0A8J2KD73"/>
<evidence type="ECO:0000313" key="2">
    <source>
        <dbReference type="Proteomes" id="UP000708208"/>
    </source>
</evidence>
<dbReference type="Proteomes" id="UP000708208">
    <property type="component" value="Unassembled WGS sequence"/>
</dbReference>